<dbReference type="PROSITE" id="PS50893">
    <property type="entry name" value="ABC_TRANSPORTER_2"/>
    <property type="match status" value="1"/>
</dbReference>
<name>A0A120IB09_9LACT</name>
<reference evidence="8 9" key="1">
    <citation type="journal article" date="2016" name="Genome Announc.">
        <title>Complete Genome Sequences of Aerococcus christensenii CCUG 28831T, Aerococcus sanguinicola CCUG 43001T, Aerococcus urinae CCUG 36881T, Aerococcus urinaeequi CCUG 28094T, Aerococcus urinaehominis CCUG 42038 BT, and Aerococcus viridans CCUG 4311T.</title>
        <authorList>
            <person name="Carkaci D."/>
            <person name="Dargis R."/>
            <person name="Nielsen X.C."/>
            <person name="Skovgaard O."/>
            <person name="Fuursted K."/>
            <person name="Christensen J.J."/>
        </authorList>
    </citation>
    <scope>NUCLEOTIDE SEQUENCE [LARGE SCALE GENOMIC DNA]</scope>
    <source>
        <strain evidence="8 9">CCUG42038B</strain>
    </source>
</reference>
<sequence>MTLTVTGLCKAYNGNQVIRDVDFSIAPGEIVILLGKSGTGKTTFMRLLNNLEEADRGTIKINDDILCQDNGKEAVYTDRNSQRRYQNQLGMVFQDYQLFPNFSVLENLLEAPLAQELADKASLTDQALTLLAGMGLADKADVMPSTLSGGQKQRVAIARAMMLSPDVICFDEPTSALDRQSADQVGELIKDIASQGKGILIVTHDTSFGESYGSRIISSESFL</sequence>
<dbReference type="PANTHER" id="PTHR43166">
    <property type="entry name" value="AMINO ACID IMPORT ATP-BINDING PROTEIN"/>
    <property type="match status" value="1"/>
</dbReference>
<dbReference type="RefSeq" id="WP_067980100.1">
    <property type="nucleotide sequence ID" value="NZ_CP014163.1"/>
</dbReference>
<keyword evidence="7" id="KW-0472">Membrane</keyword>
<evidence type="ECO:0000256" key="3">
    <source>
        <dbReference type="ARBA" id="ARBA00022448"/>
    </source>
</evidence>
<dbReference type="GO" id="GO:0005886">
    <property type="term" value="C:plasma membrane"/>
    <property type="evidence" value="ECO:0007669"/>
    <property type="project" value="UniProtKB-SubCell"/>
</dbReference>
<dbReference type="Pfam" id="PF00005">
    <property type="entry name" value="ABC_tran"/>
    <property type="match status" value="1"/>
</dbReference>
<evidence type="ECO:0000256" key="7">
    <source>
        <dbReference type="ARBA" id="ARBA00023136"/>
    </source>
</evidence>
<evidence type="ECO:0000256" key="2">
    <source>
        <dbReference type="ARBA" id="ARBA00005417"/>
    </source>
</evidence>
<evidence type="ECO:0000256" key="6">
    <source>
        <dbReference type="ARBA" id="ARBA00022840"/>
    </source>
</evidence>
<dbReference type="InterPro" id="IPR017871">
    <property type="entry name" value="ABC_transporter-like_CS"/>
</dbReference>
<dbReference type="SUPFAM" id="SSF52540">
    <property type="entry name" value="P-loop containing nucleoside triphosphate hydrolases"/>
    <property type="match status" value="1"/>
</dbReference>
<dbReference type="InterPro" id="IPR003593">
    <property type="entry name" value="AAA+_ATPase"/>
</dbReference>
<accession>A0A120IB09</accession>
<dbReference type="GO" id="GO:0016887">
    <property type="term" value="F:ATP hydrolysis activity"/>
    <property type="evidence" value="ECO:0007669"/>
    <property type="project" value="InterPro"/>
</dbReference>
<dbReference type="PANTHER" id="PTHR43166:SF9">
    <property type="entry name" value="GLUTAMATE_ASPARTATE IMPORT ATP-BINDING PROTEIN GLTL"/>
    <property type="match status" value="1"/>
</dbReference>
<evidence type="ECO:0000256" key="1">
    <source>
        <dbReference type="ARBA" id="ARBA00004202"/>
    </source>
</evidence>
<protein>
    <submittedName>
        <fullName evidence="8">Polar amino acid ABC transporter ATP-binding protein</fullName>
    </submittedName>
</protein>
<reference evidence="9" key="2">
    <citation type="submission" date="2016-01" db="EMBL/GenBank/DDBJ databases">
        <title>Six Aerococcus type strain genome sequencing and assembly using PacBio and Illumina Hiseq.</title>
        <authorList>
            <person name="Carkaci D."/>
            <person name="Dargis R."/>
            <person name="Nielsen X.C."/>
            <person name="Skovgaard O."/>
            <person name="Fuursted K."/>
            <person name="Christensen J.J."/>
        </authorList>
    </citation>
    <scope>NUCLEOTIDE SEQUENCE [LARGE SCALE GENOMIC DNA]</scope>
    <source>
        <strain evidence="9">CCUG42038B</strain>
    </source>
</reference>
<dbReference type="EMBL" id="CP014163">
    <property type="protein sequence ID" value="AMB99746.1"/>
    <property type="molecule type" value="Genomic_DNA"/>
</dbReference>
<organism evidence="8 9">
    <name type="scientific">Aerococcus urinaehominis</name>
    <dbReference type="NCBI Taxonomy" id="128944"/>
    <lineage>
        <taxon>Bacteria</taxon>
        <taxon>Bacillati</taxon>
        <taxon>Bacillota</taxon>
        <taxon>Bacilli</taxon>
        <taxon>Lactobacillales</taxon>
        <taxon>Aerococcaceae</taxon>
        <taxon>Aerococcus</taxon>
    </lineage>
</organism>
<dbReference type="AlphaFoldDB" id="A0A120IB09"/>
<dbReference type="PROSITE" id="PS00211">
    <property type="entry name" value="ABC_TRANSPORTER_1"/>
    <property type="match status" value="1"/>
</dbReference>
<dbReference type="OrthoDB" id="9804199at2"/>
<dbReference type="Proteomes" id="UP000062260">
    <property type="component" value="Chromosome"/>
</dbReference>
<dbReference type="SMART" id="SM00382">
    <property type="entry name" value="AAA"/>
    <property type="match status" value="1"/>
</dbReference>
<dbReference type="InterPro" id="IPR027417">
    <property type="entry name" value="P-loop_NTPase"/>
</dbReference>
<gene>
    <name evidence="8" type="ORF">AWM75_07120</name>
</gene>
<dbReference type="GO" id="GO:0005524">
    <property type="term" value="F:ATP binding"/>
    <property type="evidence" value="ECO:0007669"/>
    <property type="project" value="UniProtKB-KW"/>
</dbReference>
<comment type="similarity">
    <text evidence="2">Belongs to the ABC transporter superfamily.</text>
</comment>
<dbReference type="InterPro" id="IPR003439">
    <property type="entry name" value="ABC_transporter-like_ATP-bd"/>
</dbReference>
<evidence type="ECO:0000313" key="8">
    <source>
        <dbReference type="EMBL" id="AMB99746.1"/>
    </source>
</evidence>
<evidence type="ECO:0000256" key="5">
    <source>
        <dbReference type="ARBA" id="ARBA00022741"/>
    </source>
</evidence>
<evidence type="ECO:0000256" key="4">
    <source>
        <dbReference type="ARBA" id="ARBA00022475"/>
    </source>
</evidence>
<dbReference type="Gene3D" id="3.40.50.300">
    <property type="entry name" value="P-loop containing nucleotide triphosphate hydrolases"/>
    <property type="match status" value="1"/>
</dbReference>
<keyword evidence="4" id="KW-1003">Cell membrane</keyword>
<proteinExistence type="inferred from homology"/>
<dbReference type="STRING" id="128944.AWM75_07120"/>
<comment type="subcellular location">
    <subcellularLocation>
        <location evidence="1">Cell membrane</location>
        <topology evidence="1">Peripheral membrane protein</topology>
    </subcellularLocation>
</comment>
<keyword evidence="6 8" id="KW-0067">ATP-binding</keyword>
<dbReference type="InterPro" id="IPR050086">
    <property type="entry name" value="MetN_ABC_transporter-like"/>
</dbReference>
<keyword evidence="3" id="KW-0813">Transport</keyword>
<keyword evidence="9" id="KW-1185">Reference proteome</keyword>
<dbReference type="KEGG" id="auh:AWM75_07120"/>
<keyword evidence="5" id="KW-0547">Nucleotide-binding</keyword>
<evidence type="ECO:0000313" key="9">
    <source>
        <dbReference type="Proteomes" id="UP000062260"/>
    </source>
</evidence>